<feature type="transmembrane region" description="Helical" evidence="1">
    <location>
        <begin position="186"/>
        <end position="208"/>
    </location>
</feature>
<keyword evidence="1" id="KW-0472">Membrane</keyword>
<dbReference type="PANTHER" id="PTHR23526:SF1">
    <property type="entry name" value="MAJOR FACILITATOR SUPERFAMILY MFS_1"/>
    <property type="match status" value="1"/>
</dbReference>
<accession>X0WD81</accession>
<feature type="transmembrane region" description="Helical" evidence="1">
    <location>
        <begin position="36"/>
        <end position="57"/>
    </location>
</feature>
<dbReference type="EMBL" id="BARS01033140">
    <property type="protein sequence ID" value="GAG22513.1"/>
    <property type="molecule type" value="Genomic_DNA"/>
</dbReference>
<name>X0WD81_9ZZZZ</name>
<evidence type="ECO:0000256" key="1">
    <source>
        <dbReference type="SAM" id="Phobius"/>
    </source>
</evidence>
<dbReference type="SUPFAM" id="SSF103473">
    <property type="entry name" value="MFS general substrate transporter"/>
    <property type="match status" value="1"/>
</dbReference>
<dbReference type="PANTHER" id="PTHR23526">
    <property type="entry name" value="INTEGRAL MEMBRANE TRANSPORT PROTEIN-RELATED"/>
    <property type="match status" value="1"/>
</dbReference>
<feature type="transmembrane region" description="Helical" evidence="1">
    <location>
        <begin position="159"/>
        <end position="180"/>
    </location>
</feature>
<dbReference type="InterPro" id="IPR052528">
    <property type="entry name" value="Sugar_transport-like"/>
</dbReference>
<evidence type="ECO:0008006" key="3">
    <source>
        <dbReference type="Google" id="ProtNLM"/>
    </source>
</evidence>
<protein>
    <recommendedName>
        <fullName evidence="3">Major facilitator superfamily (MFS) profile domain-containing protein</fullName>
    </recommendedName>
</protein>
<organism evidence="2">
    <name type="scientific">marine sediment metagenome</name>
    <dbReference type="NCBI Taxonomy" id="412755"/>
    <lineage>
        <taxon>unclassified sequences</taxon>
        <taxon>metagenomes</taxon>
        <taxon>ecological metagenomes</taxon>
    </lineage>
</organism>
<proteinExistence type="predicted"/>
<evidence type="ECO:0000313" key="2">
    <source>
        <dbReference type="EMBL" id="GAG22513.1"/>
    </source>
</evidence>
<keyword evidence="1" id="KW-1133">Transmembrane helix</keyword>
<gene>
    <name evidence="2" type="ORF">S01H1_51358</name>
</gene>
<feature type="non-terminal residue" evidence="2">
    <location>
        <position position="1"/>
    </location>
</feature>
<dbReference type="InterPro" id="IPR036259">
    <property type="entry name" value="MFS_trans_sf"/>
</dbReference>
<reference evidence="2" key="1">
    <citation type="journal article" date="2014" name="Front. Microbiol.">
        <title>High frequency of phylogenetically diverse reductive dehalogenase-homologous genes in deep subseafloor sedimentary metagenomes.</title>
        <authorList>
            <person name="Kawai M."/>
            <person name="Futagami T."/>
            <person name="Toyoda A."/>
            <person name="Takaki Y."/>
            <person name="Nishi S."/>
            <person name="Hori S."/>
            <person name="Arai W."/>
            <person name="Tsubouchi T."/>
            <person name="Morono Y."/>
            <person name="Uchiyama I."/>
            <person name="Ito T."/>
            <person name="Fujiyama A."/>
            <person name="Inagaki F."/>
            <person name="Takami H."/>
        </authorList>
    </citation>
    <scope>NUCLEOTIDE SEQUENCE</scope>
    <source>
        <strain evidence="2">Expedition CK06-06</strain>
    </source>
</reference>
<dbReference type="AlphaFoldDB" id="X0WD81"/>
<keyword evidence="1" id="KW-0812">Transmembrane</keyword>
<feature type="transmembrane region" description="Helical" evidence="1">
    <location>
        <begin position="102"/>
        <end position="125"/>
    </location>
</feature>
<sequence>YLTRAGLVGRPMYLVFALALVLGVARAPTLAVTLFFLLHTTMYVALSIDTIVWWDVLAKTIPASRRGRVLGFSTALRGTISIGVGLLIAHQLGDSGPGFPTAYTIFFAAAGGCFMLSLVSWLFIVEPAEPVDERRPTWPEYGREIAGILRGSSAFRRLLAVRLLSGFNGLTLGFFGLFGIKQLGFAPSTLGIFAMVQTVSGIMAGLWFARVSERSGNHRIVQIATLVSVTGPIVALAFLVAPDLLWRPLYGWTFVSIGVF</sequence>
<comment type="caution">
    <text evidence="2">The sequence shown here is derived from an EMBL/GenBank/DDBJ whole genome shotgun (WGS) entry which is preliminary data.</text>
</comment>
<dbReference type="Gene3D" id="1.20.1250.20">
    <property type="entry name" value="MFS general substrate transporter like domains"/>
    <property type="match status" value="1"/>
</dbReference>
<feature type="transmembrane region" description="Helical" evidence="1">
    <location>
        <begin position="69"/>
        <end position="90"/>
    </location>
</feature>
<feature type="transmembrane region" description="Helical" evidence="1">
    <location>
        <begin position="220"/>
        <end position="241"/>
    </location>
</feature>
<feature type="non-terminal residue" evidence="2">
    <location>
        <position position="260"/>
    </location>
</feature>